<keyword evidence="8" id="KW-1185">Reference proteome</keyword>
<evidence type="ECO:0000256" key="5">
    <source>
        <dbReference type="SAM" id="MobiDB-lite"/>
    </source>
</evidence>
<feature type="domain" description="O-GlcNAc transferase C-terminal" evidence="6">
    <location>
        <begin position="420"/>
        <end position="606"/>
    </location>
</feature>
<dbReference type="RefSeq" id="WP_245895495.1">
    <property type="nucleotide sequence ID" value="NZ_QAYC01000002.1"/>
</dbReference>
<dbReference type="Proteomes" id="UP000244037">
    <property type="component" value="Unassembled WGS sequence"/>
</dbReference>
<name>A0A8E3ARP8_9RHOB</name>
<dbReference type="InterPro" id="IPR029489">
    <property type="entry name" value="OGT/SEC/SPY_C"/>
</dbReference>
<feature type="domain" description="O-GlcNAc transferase C-terminal" evidence="6">
    <location>
        <begin position="260"/>
        <end position="399"/>
    </location>
</feature>
<dbReference type="GO" id="GO:0016740">
    <property type="term" value="F:transferase activity"/>
    <property type="evidence" value="ECO:0007669"/>
    <property type="project" value="UniProtKB-KW"/>
</dbReference>
<accession>A0A8E3ARP8</accession>
<evidence type="ECO:0000313" key="8">
    <source>
        <dbReference type="Proteomes" id="UP000244037"/>
    </source>
</evidence>
<dbReference type="AlphaFoldDB" id="A0A8E3ARP8"/>
<protein>
    <submittedName>
        <fullName evidence="7">Putative O-linked N-acetylglucosamine transferase (SPINDLY family)</fullName>
    </submittedName>
</protein>
<evidence type="ECO:0000256" key="3">
    <source>
        <dbReference type="ARBA" id="ARBA00022737"/>
    </source>
</evidence>
<comment type="pathway">
    <text evidence="1">Protein modification; protein glycosylation.</text>
</comment>
<evidence type="ECO:0000256" key="1">
    <source>
        <dbReference type="ARBA" id="ARBA00004922"/>
    </source>
</evidence>
<dbReference type="Gene3D" id="3.40.50.11380">
    <property type="match status" value="1"/>
</dbReference>
<dbReference type="Pfam" id="PF13844">
    <property type="entry name" value="Glyco_transf_41"/>
    <property type="match status" value="2"/>
</dbReference>
<reference evidence="7 8" key="1">
    <citation type="submission" date="2018-04" db="EMBL/GenBank/DDBJ databases">
        <title>Genomic Encyclopedia of Archaeal and Bacterial Type Strains, Phase II (KMG-II): from individual species to whole genera.</title>
        <authorList>
            <person name="Goeker M."/>
        </authorList>
    </citation>
    <scope>NUCLEOTIDE SEQUENCE [LARGE SCALE GENOMIC DNA]</scope>
    <source>
        <strain evidence="7 8">DSM 19783</strain>
    </source>
</reference>
<feature type="region of interest" description="Disordered" evidence="5">
    <location>
        <begin position="1"/>
        <end position="30"/>
    </location>
</feature>
<comment type="caution">
    <text evidence="7">The sequence shown here is derived from an EMBL/GenBank/DDBJ whole genome shotgun (WGS) entry which is preliminary data.</text>
</comment>
<proteinExistence type="predicted"/>
<evidence type="ECO:0000259" key="6">
    <source>
        <dbReference type="Pfam" id="PF13844"/>
    </source>
</evidence>
<keyword evidence="4" id="KW-0802">TPR repeat</keyword>
<dbReference type="InterPro" id="IPR011990">
    <property type="entry name" value="TPR-like_helical_dom_sf"/>
</dbReference>
<dbReference type="EMBL" id="QAYC01000002">
    <property type="protein sequence ID" value="PTW51289.1"/>
    <property type="molecule type" value="Genomic_DNA"/>
</dbReference>
<evidence type="ECO:0000256" key="2">
    <source>
        <dbReference type="ARBA" id="ARBA00022679"/>
    </source>
</evidence>
<dbReference type="Gene3D" id="3.40.50.2000">
    <property type="entry name" value="Glycogen Phosphorylase B"/>
    <property type="match status" value="1"/>
</dbReference>
<dbReference type="PANTHER" id="PTHR44998:SF1">
    <property type="entry name" value="UDP-N-ACETYLGLUCOSAMINE--PEPTIDE N-ACETYLGLUCOSAMINYLTRANSFERASE 110 KDA SUBUNIT"/>
    <property type="match status" value="1"/>
</dbReference>
<sequence length="619" mass="67225">MTDMSQTVFLPSGGPTPPAGFLSRTGRTDPDRVPDLDALTRMTAACADAAAVVDLASRAPQSAAAIYRIWLDRNGARPDAWAAWFNLSVLLNVAGDLAGTYDAAVQALRMKPDLWQAALAAGQAAEALGDRAAAIAFLRQALPPAEGRVALHKQLGRMLELDKSLGASAEELRASLLIEPHQPDVIQHLVHTRQKMAAWPPAELAVPGLGTAEAELWCGPLATLALHDDPEMQRRVAADWIARNVPDPGKRLAPPEGYRHGRIRLGYLSSDFCRHAMSYLIAELLERHDRSRFEVTGYCVSPEDGSDVRARILAALDRHVPVGTMTDEEAARRIRADEIDILIDLNGLTSGGRPGILRWKPAPVQATYLGYIGSVPVPELDWLLCDAITVPEEETARYSPAPLRIEGCYQANDGRRPDLPAVSRASEGLPEDRFVFVCVSHHYKITEPVFAAWCRIAAAAPEALFWLIEDTPESVAALRARWQAAGLAPDRLIFAPRVDPERYRARLALGDLFLDTTPYNAGTIASDALRMGLPVLTMAGRTFSARMGTSLLTAVGLTDCIATDPEDYVRRAVAMATDPAGRPVLRGPALAARWTETLGDCADFARRFETALLSVVKRA</sequence>
<keyword evidence="2 7" id="KW-0808">Transferase</keyword>
<dbReference type="SUPFAM" id="SSF53756">
    <property type="entry name" value="UDP-Glycosyltransferase/glycogen phosphorylase"/>
    <property type="match status" value="1"/>
</dbReference>
<dbReference type="SUPFAM" id="SSF48452">
    <property type="entry name" value="TPR-like"/>
    <property type="match status" value="1"/>
</dbReference>
<gene>
    <name evidence="7" type="ORF">C8N38_10280</name>
</gene>
<dbReference type="PANTHER" id="PTHR44998">
    <property type="match status" value="1"/>
</dbReference>
<evidence type="ECO:0000313" key="7">
    <source>
        <dbReference type="EMBL" id="PTW51289.1"/>
    </source>
</evidence>
<keyword evidence="3" id="KW-0677">Repeat</keyword>
<evidence type="ECO:0000256" key="4">
    <source>
        <dbReference type="ARBA" id="ARBA00022803"/>
    </source>
</evidence>
<organism evidence="7 8">
    <name type="scientific">Rhodovulum kholense</name>
    <dbReference type="NCBI Taxonomy" id="453584"/>
    <lineage>
        <taxon>Bacteria</taxon>
        <taxon>Pseudomonadati</taxon>
        <taxon>Pseudomonadota</taxon>
        <taxon>Alphaproteobacteria</taxon>
        <taxon>Rhodobacterales</taxon>
        <taxon>Paracoccaceae</taxon>
        <taxon>Rhodovulum</taxon>
    </lineage>
</organism>
<dbReference type="Gene3D" id="1.25.40.10">
    <property type="entry name" value="Tetratricopeptide repeat domain"/>
    <property type="match status" value="1"/>
</dbReference>